<evidence type="ECO:0000256" key="2">
    <source>
        <dbReference type="ARBA" id="ARBA00022801"/>
    </source>
</evidence>
<dbReference type="EMBL" id="JABFOQ010000011">
    <property type="protein sequence ID" value="NOJ75468.1"/>
    <property type="molecule type" value="Genomic_DNA"/>
</dbReference>
<dbReference type="PANTHER" id="PTHR47961:SF6">
    <property type="entry name" value="DNA-DIRECTED DNA POLYMERASE"/>
    <property type="match status" value="1"/>
</dbReference>
<dbReference type="Gene3D" id="3.40.50.300">
    <property type="entry name" value="P-loop containing nucleotide triphosphate hydrolases"/>
    <property type="match status" value="2"/>
</dbReference>
<evidence type="ECO:0000256" key="3">
    <source>
        <dbReference type="ARBA" id="ARBA00022806"/>
    </source>
</evidence>
<feature type="domain" description="Helicase C-terminal" evidence="6">
    <location>
        <begin position="358"/>
        <end position="553"/>
    </location>
</feature>
<dbReference type="SUPFAM" id="SSF52540">
    <property type="entry name" value="P-loop containing nucleoside triphosphate hydrolases"/>
    <property type="match status" value="2"/>
</dbReference>
<dbReference type="InterPro" id="IPR027417">
    <property type="entry name" value="P-loop_NTPase"/>
</dbReference>
<dbReference type="Proteomes" id="UP000580344">
    <property type="component" value="Unassembled WGS sequence"/>
</dbReference>
<comment type="caution">
    <text evidence="7">The sequence shown here is derived from an EMBL/GenBank/DDBJ whole genome shotgun (WGS) entry which is preliminary data.</text>
</comment>
<sequence length="844" mass="98776">MKLIEKLVEDIFKDKYFNSLFSKCLLINAENIFKQEEKTDLSLKELKDILRFADILSNSNDSIARNKSYQIVSALNYTYSQNEIYRTVSKTIFSKLGNFPAINYLETKNDNFATLPLLRDIEAESKKLIQEAPDGNGMVFTDTQFKLFNKLSNNVEFSFSGPTSMGKSFIKKVIKNSPPENIVIIVPTRALINQFFSDLKTELEEQLELYKYKIFINSNVSENLTRERFNYIFILTPERLLSYLSEDKNPPIGFLFVDEAHKLANEKDSRSVTTYSVIEKVQKKFGNIKLYFSSPNVSNPEIFLELFNRNKLNSFKTNESPVSQNIYFVNLENNQVETYYNNNSVPLDNILKSNRNYELIDFIQFIGEGKNNLIYCYSKRNTINKTIKLAEKIKKIDISKEISQAIKNIKEYIHPDYYLVDFLEKGIAYHYGRLPQLIRNLIEELYKKEEIKYVFCTSTLLEGVNMPTQNIFIIDNRSGSKTPLSQIDFWNLSGRAGRLTRELEGNIFCVQYDEFKWESKDVLIKKEITLTPTVLTKVDKNLQRIEKVLKNQNISGTETEKEILKYIANILKVDTLETNSNYKSPLIEKLIEKNKLEIIQLAKSKVENYRLPKEILKFNQTIDFDIQESVYKITQKSKKSILPRGNEIKYEIILKVLLQFHTLYSWDKTEKKLSNKNSLKYYSVLINQWVNGFPLSQIISQSIDWNHQNKNKIEIDFREYEVFNKSNRKHINLLIEKIIDDIEYVLRFLLGKYFNHYYQILLNIVGEEKAGDNWATLLEYGTQNPLIIALQNIGITRNTALKLFKEHRNSLIIEENKLIGVDKTLLLKELKATSLEYEEIKRNL</sequence>
<keyword evidence="4" id="KW-0067">ATP-binding</keyword>
<dbReference type="PANTHER" id="PTHR47961">
    <property type="entry name" value="DNA POLYMERASE THETA, PUTATIVE (AFU_ORTHOLOGUE AFUA_1G05260)-RELATED"/>
    <property type="match status" value="1"/>
</dbReference>
<evidence type="ECO:0000256" key="4">
    <source>
        <dbReference type="ARBA" id="ARBA00022840"/>
    </source>
</evidence>
<protein>
    <submittedName>
        <fullName evidence="7">DEAD/DEAH box helicase</fullName>
    </submittedName>
</protein>
<dbReference type="RefSeq" id="WP_171622785.1">
    <property type="nucleotide sequence ID" value="NZ_JABFOQ010000011.1"/>
</dbReference>
<dbReference type="Pfam" id="PF00270">
    <property type="entry name" value="DEAD"/>
    <property type="match status" value="1"/>
</dbReference>
<evidence type="ECO:0000256" key="1">
    <source>
        <dbReference type="ARBA" id="ARBA00022741"/>
    </source>
</evidence>
<dbReference type="PROSITE" id="PS51192">
    <property type="entry name" value="HELICASE_ATP_BIND_1"/>
    <property type="match status" value="1"/>
</dbReference>
<feature type="domain" description="Helicase ATP-binding" evidence="5">
    <location>
        <begin position="148"/>
        <end position="314"/>
    </location>
</feature>
<evidence type="ECO:0000313" key="7">
    <source>
        <dbReference type="EMBL" id="NOJ75468.1"/>
    </source>
</evidence>
<evidence type="ECO:0000259" key="6">
    <source>
        <dbReference type="PROSITE" id="PS51194"/>
    </source>
</evidence>
<evidence type="ECO:0000313" key="8">
    <source>
        <dbReference type="Proteomes" id="UP000580344"/>
    </source>
</evidence>
<dbReference type="SMART" id="SM00487">
    <property type="entry name" value="DEXDc"/>
    <property type="match status" value="1"/>
</dbReference>
<gene>
    <name evidence="7" type="ORF">HMH06_06415</name>
</gene>
<organism evidence="7 8">
    <name type="scientific">Empedobacter stercoris</name>
    <dbReference type="NCBI Taxonomy" id="1628248"/>
    <lineage>
        <taxon>Bacteria</taxon>
        <taxon>Pseudomonadati</taxon>
        <taxon>Bacteroidota</taxon>
        <taxon>Flavobacteriia</taxon>
        <taxon>Flavobacteriales</taxon>
        <taxon>Weeksellaceae</taxon>
        <taxon>Empedobacter</taxon>
    </lineage>
</organism>
<keyword evidence="3 7" id="KW-0347">Helicase</keyword>
<dbReference type="InterPro" id="IPR001650">
    <property type="entry name" value="Helicase_C-like"/>
</dbReference>
<name>A0ABX1WLA8_9FLAO</name>
<dbReference type="InterPro" id="IPR014001">
    <property type="entry name" value="Helicase_ATP-bd"/>
</dbReference>
<keyword evidence="1" id="KW-0547">Nucleotide-binding</keyword>
<keyword evidence="2" id="KW-0378">Hydrolase</keyword>
<dbReference type="PROSITE" id="PS51194">
    <property type="entry name" value="HELICASE_CTER"/>
    <property type="match status" value="1"/>
</dbReference>
<dbReference type="SMART" id="SM00490">
    <property type="entry name" value="HELICc"/>
    <property type="match status" value="1"/>
</dbReference>
<dbReference type="InterPro" id="IPR050474">
    <property type="entry name" value="Hel308_SKI2-like"/>
</dbReference>
<dbReference type="GO" id="GO:0004386">
    <property type="term" value="F:helicase activity"/>
    <property type="evidence" value="ECO:0007669"/>
    <property type="project" value="UniProtKB-KW"/>
</dbReference>
<accession>A0ABX1WLA8</accession>
<proteinExistence type="predicted"/>
<evidence type="ECO:0000259" key="5">
    <source>
        <dbReference type="PROSITE" id="PS51192"/>
    </source>
</evidence>
<reference evidence="7 8" key="1">
    <citation type="submission" date="2020-05" db="EMBL/GenBank/DDBJ databases">
        <title>Tigecycline resistant gene in Empedobacter stercoris.</title>
        <authorList>
            <person name="Chen Y."/>
            <person name="Cheng Y."/>
            <person name="Zhou K."/>
        </authorList>
    </citation>
    <scope>NUCLEOTIDE SEQUENCE [LARGE SCALE GENOMIC DNA]</scope>
    <source>
        <strain evidence="7 8">ES202</strain>
    </source>
</reference>
<keyword evidence="8" id="KW-1185">Reference proteome</keyword>
<dbReference type="InterPro" id="IPR011545">
    <property type="entry name" value="DEAD/DEAH_box_helicase_dom"/>
</dbReference>